<reference evidence="1 2" key="3">
    <citation type="journal article" date="2022" name="Microbiol. Spectr.">
        <title>Folding features and dynamics of 3D genome architecture in plant fungal pathogens.</title>
        <authorList>
            <person name="Xia C."/>
        </authorList>
    </citation>
    <scope>NUCLEOTIDE SEQUENCE [LARGE SCALE GENOMIC DNA]</scope>
    <source>
        <strain evidence="1 2">93-210</strain>
    </source>
</reference>
<reference evidence="2" key="2">
    <citation type="journal article" date="2018" name="Mol. Plant Microbe Interact.">
        <title>Genome sequence resources for the wheat stripe rust pathogen (Puccinia striiformis f. sp. tritici) and the barley stripe rust pathogen (Puccinia striiformis f. sp. hordei).</title>
        <authorList>
            <person name="Xia C."/>
            <person name="Wang M."/>
            <person name="Yin C."/>
            <person name="Cornejo O.E."/>
            <person name="Hulbert S.H."/>
            <person name="Chen X."/>
        </authorList>
    </citation>
    <scope>NUCLEOTIDE SEQUENCE [LARGE SCALE GENOMIC DNA]</scope>
    <source>
        <strain evidence="2">93-210</strain>
    </source>
</reference>
<protein>
    <submittedName>
        <fullName evidence="1">Uncharacterized protein</fullName>
    </submittedName>
</protein>
<evidence type="ECO:0000313" key="2">
    <source>
        <dbReference type="Proteomes" id="UP001060170"/>
    </source>
</evidence>
<organism evidence="1 2">
    <name type="scientific">Puccinia striiformis f. sp. tritici</name>
    <dbReference type="NCBI Taxonomy" id="168172"/>
    <lineage>
        <taxon>Eukaryota</taxon>
        <taxon>Fungi</taxon>
        <taxon>Dikarya</taxon>
        <taxon>Basidiomycota</taxon>
        <taxon>Pucciniomycotina</taxon>
        <taxon>Pucciniomycetes</taxon>
        <taxon>Pucciniales</taxon>
        <taxon>Pucciniaceae</taxon>
        <taxon>Puccinia</taxon>
    </lineage>
</organism>
<proteinExistence type="predicted"/>
<accession>A0ACC0EMQ4</accession>
<keyword evidence="2" id="KW-1185">Reference proteome</keyword>
<dbReference type="EMBL" id="CM045869">
    <property type="protein sequence ID" value="KAI7955389.1"/>
    <property type="molecule type" value="Genomic_DNA"/>
</dbReference>
<comment type="caution">
    <text evidence="1">The sequence shown here is derived from an EMBL/GenBank/DDBJ whole genome shotgun (WGS) entry which is preliminary data.</text>
</comment>
<sequence length="65" mass="7318">MDETDRDGGCRHKGLWAADRRQYRVIDNGAAERTVEGQIHNSKGRLSATVWAIDRRLSGMMVDGM</sequence>
<reference evidence="2" key="1">
    <citation type="journal article" date="2018" name="BMC Genomics">
        <title>Genomic insights into host adaptation between the wheat stripe rust pathogen (Puccinia striiformis f. sp. tritici) and the barley stripe rust pathogen (Puccinia striiformis f. sp. hordei).</title>
        <authorList>
            <person name="Xia C."/>
            <person name="Wang M."/>
            <person name="Yin C."/>
            <person name="Cornejo O.E."/>
            <person name="Hulbert S.H."/>
            <person name="Chen X."/>
        </authorList>
    </citation>
    <scope>NUCLEOTIDE SEQUENCE [LARGE SCALE GENOMIC DNA]</scope>
    <source>
        <strain evidence="2">93-210</strain>
    </source>
</reference>
<evidence type="ECO:0000313" key="1">
    <source>
        <dbReference type="EMBL" id="KAI7955389.1"/>
    </source>
</evidence>
<name>A0ACC0EMQ4_9BASI</name>
<dbReference type="Proteomes" id="UP001060170">
    <property type="component" value="Chromosome 5"/>
</dbReference>
<gene>
    <name evidence="1" type="ORF">MJO28_005789</name>
</gene>